<dbReference type="InterPro" id="IPR050343">
    <property type="entry name" value="RsuA_PseudoU_synthase"/>
</dbReference>
<dbReference type="RefSeq" id="WP_129219975.1">
    <property type="nucleotide sequence ID" value="NZ_QYBC01000012.1"/>
</dbReference>
<dbReference type="InterPro" id="IPR006145">
    <property type="entry name" value="PsdUridine_synth_RsuA/RluA"/>
</dbReference>
<dbReference type="Gene3D" id="3.10.290.10">
    <property type="entry name" value="RNA-binding S4 domain"/>
    <property type="match status" value="1"/>
</dbReference>
<dbReference type="OrthoDB" id="9807213at2"/>
<organism evidence="10 11">
    <name type="scientific">Lichenibacterium ramalinae</name>
    <dbReference type="NCBI Taxonomy" id="2316527"/>
    <lineage>
        <taxon>Bacteria</taxon>
        <taxon>Pseudomonadati</taxon>
        <taxon>Pseudomonadota</taxon>
        <taxon>Alphaproteobacteria</taxon>
        <taxon>Hyphomicrobiales</taxon>
        <taxon>Lichenihabitantaceae</taxon>
        <taxon>Lichenibacterium</taxon>
    </lineage>
</organism>
<reference evidence="10 11" key="1">
    <citation type="submission" date="2018-09" db="EMBL/GenBank/DDBJ databases">
        <authorList>
            <person name="Grouzdev D.S."/>
            <person name="Krutkina M.S."/>
        </authorList>
    </citation>
    <scope>NUCLEOTIDE SEQUENCE [LARGE SCALE GENOMIC DNA]</scope>
    <source>
        <strain evidence="10 11">RmlP001</strain>
    </source>
</reference>
<evidence type="ECO:0000313" key="11">
    <source>
        <dbReference type="Proteomes" id="UP000289411"/>
    </source>
</evidence>
<evidence type="ECO:0000256" key="7">
    <source>
        <dbReference type="RuleBase" id="RU003887"/>
    </source>
</evidence>
<dbReference type="PANTHER" id="PTHR47683:SF2">
    <property type="entry name" value="RNA-BINDING S4 DOMAIN-CONTAINING PROTEIN"/>
    <property type="match status" value="1"/>
</dbReference>
<comment type="similarity">
    <text evidence="2 7">Belongs to the pseudouridine synthase RsuA family.</text>
</comment>
<feature type="domain" description="RNA-binding S4" evidence="9">
    <location>
        <begin position="5"/>
        <end position="46"/>
    </location>
</feature>
<dbReference type="Proteomes" id="UP000289411">
    <property type="component" value="Unassembled WGS sequence"/>
</dbReference>
<dbReference type="SUPFAM" id="SSF55174">
    <property type="entry name" value="Alpha-L RNA-binding motif"/>
    <property type="match status" value="1"/>
</dbReference>
<reference evidence="10 11" key="2">
    <citation type="submission" date="2019-02" db="EMBL/GenBank/DDBJ databases">
        <title>'Lichenibacterium ramalinii' gen. nov. sp. nov., 'Lichenibacterium minor' gen. nov. sp. nov.</title>
        <authorList>
            <person name="Pankratov T."/>
        </authorList>
    </citation>
    <scope>NUCLEOTIDE SEQUENCE [LARGE SCALE GENOMIC DNA]</scope>
    <source>
        <strain evidence="10 11">RmlP001</strain>
    </source>
</reference>
<comment type="catalytic activity">
    <reaction evidence="1">
        <text>a uridine in RNA = a pseudouridine in RNA</text>
        <dbReference type="Rhea" id="RHEA:48348"/>
        <dbReference type="Rhea" id="RHEA-COMP:12068"/>
        <dbReference type="Rhea" id="RHEA-COMP:12069"/>
        <dbReference type="ChEBI" id="CHEBI:65314"/>
        <dbReference type="ChEBI" id="CHEBI:65315"/>
    </reaction>
</comment>
<keyword evidence="11" id="KW-1185">Reference proteome</keyword>
<comment type="catalytic activity">
    <reaction evidence="4">
        <text>uridine(35) in tRNA(Tyr) = pseudouridine(35) in tRNA(Tyr)</text>
        <dbReference type="Rhea" id="RHEA:60556"/>
        <dbReference type="Rhea" id="RHEA-COMP:15607"/>
        <dbReference type="Rhea" id="RHEA-COMP:15608"/>
        <dbReference type="ChEBI" id="CHEBI:65314"/>
        <dbReference type="ChEBI" id="CHEBI:65315"/>
    </reaction>
</comment>
<dbReference type="PANTHER" id="PTHR47683">
    <property type="entry name" value="PSEUDOURIDINE SYNTHASE FAMILY PROTEIN-RELATED"/>
    <property type="match status" value="1"/>
</dbReference>
<gene>
    <name evidence="10" type="ORF">D3272_14740</name>
</gene>
<evidence type="ECO:0000259" key="9">
    <source>
        <dbReference type="Pfam" id="PF01479"/>
    </source>
</evidence>
<dbReference type="GO" id="GO:0003723">
    <property type="term" value="F:RNA binding"/>
    <property type="evidence" value="ECO:0007669"/>
    <property type="project" value="UniProtKB-KW"/>
</dbReference>
<evidence type="ECO:0000313" key="10">
    <source>
        <dbReference type="EMBL" id="RYB03858.1"/>
    </source>
</evidence>
<comment type="caution">
    <text evidence="10">The sequence shown here is derived from an EMBL/GenBank/DDBJ whole genome shotgun (WGS) entry which is preliminary data.</text>
</comment>
<dbReference type="PROSITE" id="PS50889">
    <property type="entry name" value="S4"/>
    <property type="match status" value="1"/>
</dbReference>
<evidence type="ECO:0000256" key="3">
    <source>
        <dbReference type="ARBA" id="ARBA00023235"/>
    </source>
</evidence>
<dbReference type="Pfam" id="PF00849">
    <property type="entry name" value="PseudoU_synth_2"/>
    <property type="match status" value="1"/>
</dbReference>
<keyword evidence="3 7" id="KW-0413">Isomerase</keyword>
<dbReference type="InterPro" id="IPR018496">
    <property type="entry name" value="PsdUridine_synth_RsuA/RluB_CS"/>
</dbReference>
<proteinExistence type="inferred from homology"/>
<dbReference type="EMBL" id="QYBC01000012">
    <property type="protein sequence ID" value="RYB03858.1"/>
    <property type="molecule type" value="Genomic_DNA"/>
</dbReference>
<dbReference type="Pfam" id="PF01479">
    <property type="entry name" value="S4"/>
    <property type="match status" value="1"/>
</dbReference>
<evidence type="ECO:0000256" key="4">
    <source>
        <dbReference type="ARBA" id="ARBA00036390"/>
    </source>
</evidence>
<name>A0A4Q2RD17_9HYPH</name>
<evidence type="ECO:0000256" key="2">
    <source>
        <dbReference type="ARBA" id="ARBA00008348"/>
    </source>
</evidence>
<dbReference type="GO" id="GO:0000455">
    <property type="term" value="P:enzyme-directed rRNA pseudouridine synthesis"/>
    <property type="evidence" value="ECO:0007669"/>
    <property type="project" value="UniProtKB-ARBA"/>
</dbReference>
<comment type="catalytic activity">
    <reaction evidence="5">
        <text>uridine(2604) in 23S rRNA = pseudouridine(2604) in 23S rRNA</text>
        <dbReference type="Rhea" id="RHEA:38875"/>
        <dbReference type="Rhea" id="RHEA-COMP:10093"/>
        <dbReference type="Rhea" id="RHEA-COMP:10094"/>
        <dbReference type="ChEBI" id="CHEBI:65314"/>
        <dbReference type="ChEBI" id="CHEBI:65315"/>
        <dbReference type="EC" id="5.4.99.21"/>
    </reaction>
</comment>
<dbReference type="AlphaFoldDB" id="A0A4Q2RD17"/>
<dbReference type="EC" id="5.4.99.-" evidence="7"/>
<dbReference type="InterPro" id="IPR000748">
    <property type="entry name" value="PsdUridine_synth_RsuA/RluB/E/F"/>
</dbReference>
<protein>
    <recommendedName>
        <fullName evidence="7">Pseudouridine synthase</fullName>
        <ecNumber evidence="7">5.4.99.-</ecNumber>
    </recommendedName>
</protein>
<evidence type="ECO:0000259" key="8">
    <source>
        <dbReference type="Pfam" id="PF00849"/>
    </source>
</evidence>
<dbReference type="InterPro" id="IPR020103">
    <property type="entry name" value="PsdUridine_synth_cat_dom_sf"/>
</dbReference>
<evidence type="ECO:0000256" key="6">
    <source>
        <dbReference type="PROSITE-ProRule" id="PRU00182"/>
    </source>
</evidence>
<accession>A0A4Q2RD17</accession>
<evidence type="ECO:0000256" key="5">
    <source>
        <dbReference type="ARBA" id="ARBA00036535"/>
    </source>
</evidence>
<feature type="domain" description="Pseudouridine synthase RsuA/RluA-like" evidence="8">
    <location>
        <begin position="70"/>
        <end position="202"/>
    </location>
</feature>
<dbReference type="SUPFAM" id="SSF55120">
    <property type="entry name" value="Pseudouridine synthase"/>
    <property type="match status" value="1"/>
</dbReference>
<dbReference type="Gene3D" id="3.30.70.580">
    <property type="entry name" value="Pseudouridine synthase I, catalytic domain, N-terminal subdomain"/>
    <property type="match status" value="1"/>
</dbReference>
<sequence length="259" mass="27629">MAGMVRIDRLLGNLGYGSRREIAALCRGGHVLLDGAPLRAADTKVPLADALATRLRVEGDALDPLPGLALAMHKPLGTTCSHDEAGPLVYDLLPPRWRRRDPPLSSAGRLDKDTSGLLILTDDGALLHRIISPRHQAPKRYRATLAEPLRADAGAILASGTLVLNGEDRPLLPADLRLDGPTEAVVTIVEGRYHQVRRMFAALGNRVLALHRDRVGGYDLPDDLAPGQWRILSGDALAAVLAPQAKTGGGTPAPEEPRA</sequence>
<dbReference type="Gene3D" id="3.30.70.1560">
    <property type="entry name" value="Alpha-L RNA-binding motif"/>
    <property type="match status" value="1"/>
</dbReference>
<dbReference type="CDD" id="cd00165">
    <property type="entry name" value="S4"/>
    <property type="match status" value="1"/>
</dbReference>
<dbReference type="NCBIfam" id="TIGR00093">
    <property type="entry name" value="pseudouridine synthase"/>
    <property type="match status" value="1"/>
</dbReference>
<dbReference type="PROSITE" id="PS01149">
    <property type="entry name" value="PSI_RSU"/>
    <property type="match status" value="1"/>
</dbReference>
<keyword evidence="6" id="KW-0694">RNA-binding</keyword>
<dbReference type="InterPro" id="IPR036986">
    <property type="entry name" value="S4_RNA-bd_sf"/>
</dbReference>
<dbReference type="GO" id="GO:0160138">
    <property type="term" value="F:23S rRNA pseudouridine(2604) synthase activity"/>
    <property type="evidence" value="ECO:0007669"/>
    <property type="project" value="UniProtKB-EC"/>
</dbReference>
<dbReference type="InterPro" id="IPR042092">
    <property type="entry name" value="PsdUridine_s_RsuA/RluB/E/F_cat"/>
</dbReference>
<dbReference type="InterPro" id="IPR020094">
    <property type="entry name" value="TruA/RsuA/RluB/E/F_N"/>
</dbReference>
<dbReference type="InterPro" id="IPR002942">
    <property type="entry name" value="S4_RNA-bd"/>
</dbReference>
<evidence type="ECO:0000256" key="1">
    <source>
        <dbReference type="ARBA" id="ARBA00000073"/>
    </source>
</evidence>